<dbReference type="EMBL" id="BEHT01000016">
    <property type="protein sequence ID" value="GBC98819.1"/>
    <property type="molecule type" value="Genomic_DNA"/>
</dbReference>
<dbReference type="AlphaFoldDB" id="A0A2H5XCA7"/>
<dbReference type="Proteomes" id="UP000236173">
    <property type="component" value="Unassembled WGS sequence"/>
</dbReference>
<evidence type="ECO:0000313" key="1">
    <source>
        <dbReference type="EMBL" id="GBC98819.1"/>
    </source>
</evidence>
<accession>A0A2H5XCA7</accession>
<comment type="caution">
    <text evidence="1">The sequence shown here is derived from an EMBL/GenBank/DDBJ whole genome shotgun (WGS) entry which is preliminary data.</text>
</comment>
<evidence type="ECO:0000313" key="2">
    <source>
        <dbReference type="Proteomes" id="UP000236173"/>
    </source>
</evidence>
<gene>
    <name evidence="1" type="ORF">HRbin17_01334</name>
</gene>
<proteinExistence type="predicted"/>
<reference evidence="2" key="1">
    <citation type="submission" date="2017-09" db="EMBL/GenBank/DDBJ databases">
        <title>Metaegenomics of thermophilic ammonia-oxidizing enrichment culture.</title>
        <authorList>
            <person name="Kato S."/>
            <person name="Suzuki K."/>
        </authorList>
    </citation>
    <scope>NUCLEOTIDE SEQUENCE [LARGE SCALE GENOMIC DNA]</scope>
</reference>
<protein>
    <submittedName>
        <fullName evidence="1">Uncharacterized protein</fullName>
    </submittedName>
</protein>
<sequence>MNPDATEFGVLLKKSVGSVTLYGRRLWNSMAAVRAHCPLNDRSSVASAPHPFGEGVAPMSQWG</sequence>
<name>A0A2H5XCA7_9BACT</name>
<organism evidence="1 2">
    <name type="scientific">Candidatus Fervidibacter japonicus</name>
    <dbReference type="NCBI Taxonomy" id="2035412"/>
    <lineage>
        <taxon>Bacteria</taxon>
        <taxon>Candidatus Fervidibacterota</taxon>
        <taxon>Candidatus Fervidibacter</taxon>
    </lineage>
</organism>